<proteinExistence type="predicted"/>
<name>A0A4P7VNR7_9BACT</name>
<evidence type="ECO:0000313" key="2">
    <source>
        <dbReference type="EMBL" id="QCD34978.1"/>
    </source>
</evidence>
<dbReference type="RefSeq" id="WP_135947462.1">
    <property type="nucleotide sequence ID" value="NZ_CP039393.1"/>
</dbReference>
<keyword evidence="1" id="KW-0472">Membrane</keyword>
<keyword evidence="1" id="KW-0812">Transmembrane</keyword>
<evidence type="ECO:0000256" key="1">
    <source>
        <dbReference type="SAM" id="Phobius"/>
    </source>
</evidence>
<dbReference type="Proteomes" id="UP000297031">
    <property type="component" value="Chromosome"/>
</dbReference>
<dbReference type="EMBL" id="CP039393">
    <property type="protein sequence ID" value="QCD34978.1"/>
    <property type="molecule type" value="Genomic_DNA"/>
</dbReference>
<gene>
    <name evidence="2" type="ORF">E7746_03310</name>
</gene>
<keyword evidence="3" id="KW-1185">Reference proteome</keyword>
<reference evidence="2 3" key="1">
    <citation type="submission" date="2019-02" db="EMBL/GenBank/DDBJ databases">
        <title>Isolation and identification of novel species under the genus Muribaculum.</title>
        <authorList>
            <person name="Miyake S."/>
            <person name="Ding Y."/>
            <person name="Low A."/>
            <person name="Soh M."/>
            <person name="Seedorf H."/>
        </authorList>
    </citation>
    <scope>NUCLEOTIDE SEQUENCE [LARGE SCALE GENOMIC DNA]</scope>
    <source>
        <strain evidence="2 3">TLL-A4</strain>
    </source>
</reference>
<evidence type="ECO:0000313" key="3">
    <source>
        <dbReference type="Proteomes" id="UP000297031"/>
    </source>
</evidence>
<organism evidence="2 3">
    <name type="scientific">Muribaculum gordoncarteri</name>
    <dbReference type="NCBI Taxonomy" id="2530390"/>
    <lineage>
        <taxon>Bacteria</taxon>
        <taxon>Pseudomonadati</taxon>
        <taxon>Bacteroidota</taxon>
        <taxon>Bacteroidia</taxon>
        <taxon>Bacteroidales</taxon>
        <taxon>Muribaculaceae</taxon>
        <taxon>Muribaculum</taxon>
    </lineage>
</organism>
<protein>
    <submittedName>
        <fullName evidence="2">Uncharacterized protein</fullName>
    </submittedName>
</protein>
<dbReference type="KEGG" id="mgod:E7746_03310"/>
<sequence length="70" mass="8294">MSVYKILGLVLLFSGLGLRLYVRLKKLYRLQRIKIHPLVPQAEVANYRFYLWIGFIMLVTGLSLFIYSMR</sequence>
<feature type="transmembrane region" description="Helical" evidence="1">
    <location>
        <begin position="49"/>
        <end position="69"/>
    </location>
</feature>
<keyword evidence="1" id="KW-1133">Transmembrane helix</keyword>
<accession>A0A4P7VNR7</accession>
<dbReference type="AlphaFoldDB" id="A0A4P7VNR7"/>
<feature type="transmembrane region" description="Helical" evidence="1">
    <location>
        <begin position="6"/>
        <end position="22"/>
    </location>
</feature>